<dbReference type="EMBL" id="CAUYUJ010006411">
    <property type="protein sequence ID" value="CAK0817272.1"/>
    <property type="molecule type" value="Genomic_DNA"/>
</dbReference>
<accession>A0ABN9REX1</accession>
<proteinExistence type="predicted"/>
<evidence type="ECO:0000313" key="1">
    <source>
        <dbReference type="EMBL" id="CAK0817272.1"/>
    </source>
</evidence>
<gene>
    <name evidence="1" type="ORF">PCOR1329_LOCUS19921</name>
</gene>
<feature type="non-terminal residue" evidence="1">
    <location>
        <position position="150"/>
    </location>
</feature>
<evidence type="ECO:0000313" key="2">
    <source>
        <dbReference type="Proteomes" id="UP001189429"/>
    </source>
</evidence>
<comment type="caution">
    <text evidence="1">The sequence shown here is derived from an EMBL/GenBank/DDBJ whole genome shotgun (WGS) entry which is preliminary data.</text>
</comment>
<sequence length="150" mass="16451">VPFAKCKDATSLVCSAFMGESFECPSSVRDAVQKLHLLRELPAPTLSKNAHSNLKRAREDVQDQSSLANLLVQFPLHGKLFIEGADKRVKMFDELETDLGSLRNVRERISKSLVGFDSHPGQGLLDAHRVYIDGGGDAGTRFEAVSKALQ</sequence>
<protein>
    <submittedName>
        <fullName evidence="1">Uncharacterized protein</fullName>
    </submittedName>
</protein>
<dbReference type="Proteomes" id="UP001189429">
    <property type="component" value="Unassembled WGS sequence"/>
</dbReference>
<feature type="non-terminal residue" evidence="1">
    <location>
        <position position="1"/>
    </location>
</feature>
<keyword evidence="2" id="KW-1185">Reference proteome</keyword>
<organism evidence="1 2">
    <name type="scientific">Prorocentrum cordatum</name>
    <dbReference type="NCBI Taxonomy" id="2364126"/>
    <lineage>
        <taxon>Eukaryota</taxon>
        <taxon>Sar</taxon>
        <taxon>Alveolata</taxon>
        <taxon>Dinophyceae</taxon>
        <taxon>Prorocentrales</taxon>
        <taxon>Prorocentraceae</taxon>
        <taxon>Prorocentrum</taxon>
    </lineage>
</organism>
<reference evidence="1" key="1">
    <citation type="submission" date="2023-10" db="EMBL/GenBank/DDBJ databases">
        <authorList>
            <person name="Chen Y."/>
            <person name="Shah S."/>
            <person name="Dougan E. K."/>
            <person name="Thang M."/>
            <person name="Chan C."/>
        </authorList>
    </citation>
    <scope>NUCLEOTIDE SEQUENCE [LARGE SCALE GENOMIC DNA]</scope>
</reference>
<name>A0ABN9REX1_9DINO</name>